<name>A0ABX1F8P0_9PROT</name>
<comment type="caution">
    <text evidence="1">The sequence shown here is derived from an EMBL/GenBank/DDBJ whole genome shotgun (WGS) entry which is preliminary data.</text>
</comment>
<dbReference type="RefSeq" id="WP_168055099.1">
    <property type="nucleotide sequence ID" value="NZ_JAATJR010000010.1"/>
</dbReference>
<keyword evidence="2" id="KW-1185">Reference proteome</keyword>
<reference evidence="1 2" key="1">
    <citation type="submission" date="2020-03" db="EMBL/GenBank/DDBJ databases">
        <title>Roseomonas selenitidurans sp. nov. isolated from soil.</title>
        <authorList>
            <person name="Liu H."/>
        </authorList>
    </citation>
    <scope>NUCLEOTIDE SEQUENCE [LARGE SCALE GENOMIC DNA]</scope>
    <source>
        <strain evidence="1 2">JCM 15073</strain>
    </source>
</reference>
<evidence type="ECO:0000313" key="1">
    <source>
        <dbReference type="EMBL" id="NKE48584.1"/>
    </source>
</evidence>
<gene>
    <name evidence="1" type="ORF">HB662_27700</name>
</gene>
<dbReference type="EMBL" id="JAAVTX010000010">
    <property type="protein sequence ID" value="NKE48584.1"/>
    <property type="molecule type" value="Genomic_DNA"/>
</dbReference>
<dbReference type="Proteomes" id="UP000765160">
    <property type="component" value="Unassembled WGS sequence"/>
</dbReference>
<evidence type="ECO:0000313" key="2">
    <source>
        <dbReference type="Proteomes" id="UP000765160"/>
    </source>
</evidence>
<organism evidence="1 2">
    <name type="scientific">Falsiroseomonas frigidaquae</name>
    <dbReference type="NCBI Taxonomy" id="487318"/>
    <lineage>
        <taxon>Bacteria</taxon>
        <taxon>Pseudomonadati</taxon>
        <taxon>Pseudomonadota</taxon>
        <taxon>Alphaproteobacteria</taxon>
        <taxon>Acetobacterales</taxon>
        <taxon>Roseomonadaceae</taxon>
        <taxon>Falsiroseomonas</taxon>
    </lineage>
</organism>
<protein>
    <submittedName>
        <fullName evidence="1">Uncharacterized protein</fullName>
    </submittedName>
</protein>
<accession>A0ABX1F8P0</accession>
<sequence length="100" mass="10532">MTLDDARKALIEVLKDIQARSGLGCPQLDGSVVPPKALEKFDSTVWPAATTLVARKLGVKIPPDVHIFGGEKGGPLLTIDQSAKLICDKSRAKNAVKAAA</sequence>
<proteinExistence type="predicted"/>